<gene>
    <name evidence="1" type="ORF">BG011_003398</name>
</gene>
<reference evidence="1" key="1">
    <citation type="journal article" date="2020" name="Fungal Divers.">
        <title>Resolving the Mortierellaceae phylogeny through synthesis of multi-gene phylogenetics and phylogenomics.</title>
        <authorList>
            <person name="Vandepol N."/>
            <person name="Liber J."/>
            <person name="Desiro A."/>
            <person name="Na H."/>
            <person name="Kennedy M."/>
            <person name="Barry K."/>
            <person name="Grigoriev I.V."/>
            <person name="Miller A.N."/>
            <person name="O'Donnell K."/>
            <person name="Stajich J.E."/>
            <person name="Bonito G."/>
        </authorList>
    </citation>
    <scope>NUCLEOTIDE SEQUENCE</scope>
    <source>
        <strain evidence="1">KOD948</strain>
    </source>
</reference>
<keyword evidence="2" id="KW-1185">Reference proteome</keyword>
<comment type="caution">
    <text evidence="1">The sequence shown here is derived from an EMBL/GenBank/DDBJ whole genome shotgun (WGS) entry which is preliminary data.</text>
</comment>
<organism evidence="1 2">
    <name type="scientific">Mortierella polycephala</name>
    <dbReference type="NCBI Taxonomy" id="41804"/>
    <lineage>
        <taxon>Eukaryota</taxon>
        <taxon>Fungi</taxon>
        <taxon>Fungi incertae sedis</taxon>
        <taxon>Mucoromycota</taxon>
        <taxon>Mortierellomycotina</taxon>
        <taxon>Mortierellomycetes</taxon>
        <taxon>Mortierellales</taxon>
        <taxon>Mortierellaceae</taxon>
        <taxon>Mortierella</taxon>
    </lineage>
</organism>
<sequence>MPATALPMSATALHQSASASMPAAACAQYQKAPQCVLAARKIAAPRKQKPKKEDGVEDME</sequence>
<name>A0A9P6TUB8_9FUNG</name>
<protein>
    <submittedName>
        <fullName evidence="1">Uncharacterized protein</fullName>
    </submittedName>
</protein>
<evidence type="ECO:0000313" key="1">
    <source>
        <dbReference type="EMBL" id="KAG0241989.1"/>
    </source>
</evidence>
<dbReference type="EMBL" id="JAAAJA010002252">
    <property type="protein sequence ID" value="KAG0241989.1"/>
    <property type="molecule type" value="Genomic_DNA"/>
</dbReference>
<feature type="non-terminal residue" evidence="1">
    <location>
        <position position="60"/>
    </location>
</feature>
<evidence type="ECO:0000313" key="2">
    <source>
        <dbReference type="Proteomes" id="UP000726737"/>
    </source>
</evidence>
<accession>A0A9P6TUB8</accession>
<dbReference type="AlphaFoldDB" id="A0A9P6TUB8"/>
<dbReference type="Proteomes" id="UP000726737">
    <property type="component" value="Unassembled WGS sequence"/>
</dbReference>
<proteinExistence type="predicted"/>